<keyword evidence="11" id="KW-1185">Reference proteome</keyword>
<evidence type="ECO:0000256" key="3">
    <source>
        <dbReference type="ARBA" id="ARBA00022692"/>
    </source>
</evidence>
<dbReference type="InterPro" id="IPR001594">
    <property type="entry name" value="Palmitoyltrfase_DHHC"/>
</dbReference>
<keyword evidence="6 7" id="KW-0012">Acyltransferase</keyword>
<evidence type="ECO:0000313" key="10">
    <source>
        <dbReference type="EMBL" id="KAK4473821.1"/>
    </source>
</evidence>
<dbReference type="PANTHER" id="PTHR22883:SF203">
    <property type="entry name" value="PALMITOYLTRANSFERASE"/>
    <property type="match status" value="1"/>
</dbReference>
<name>A0AAE1ZGZ2_SCHME</name>
<comment type="similarity">
    <text evidence="7">Belongs to the DHHC palmitoyltransferase family.</text>
</comment>
<evidence type="ECO:0000259" key="9">
    <source>
        <dbReference type="Pfam" id="PF01529"/>
    </source>
</evidence>
<evidence type="ECO:0000256" key="4">
    <source>
        <dbReference type="ARBA" id="ARBA00022989"/>
    </source>
</evidence>
<dbReference type="PROSITE" id="PS50216">
    <property type="entry name" value="DHHC"/>
    <property type="match status" value="1"/>
</dbReference>
<dbReference type="PANTHER" id="PTHR22883">
    <property type="entry name" value="ZINC FINGER DHHC DOMAIN CONTAINING PROTEIN"/>
    <property type="match status" value="1"/>
</dbReference>
<feature type="domain" description="Palmitoyltransferase DHHC" evidence="9">
    <location>
        <begin position="103"/>
        <end position="266"/>
    </location>
</feature>
<comment type="subcellular location">
    <subcellularLocation>
        <location evidence="1">Membrane</location>
        <topology evidence="1">Multi-pass membrane protein</topology>
    </subcellularLocation>
</comment>
<dbReference type="GO" id="GO:0016020">
    <property type="term" value="C:membrane"/>
    <property type="evidence" value="ECO:0007669"/>
    <property type="project" value="UniProtKB-SubCell"/>
</dbReference>
<comment type="domain">
    <text evidence="7">The DHHC domain is required for palmitoyltransferase activity.</text>
</comment>
<dbReference type="EC" id="2.3.1.225" evidence="7"/>
<feature type="region of interest" description="Disordered" evidence="8">
    <location>
        <begin position="450"/>
        <end position="475"/>
    </location>
</feature>
<evidence type="ECO:0000256" key="1">
    <source>
        <dbReference type="ARBA" id="ARBA00004141"/>
    </source>
</evidence>
<feature type="transmembrane region" description="Helical" evidence="7">
    <location>
        <begin position="148"/>
        <end position="177"/>
    </location>
</feature>
<keyword evidence="5 7" id="KW-0472">Membrane</keyword>
<protein>
    <recommendedName>
        <fullName evidence="7">Palmitoyltransferase</fullName>
        <ecNumber evidence="7">2.3.1.225</ecNumber>
    </recommendedName>
</protein>
<dbReference type="AlphaFoldDB" id="A0AAE1ZGZ2"/>
<feature type="transmembrane region" description="Helical" evidence="7">
    <location>
        <begin position="52"/>
        <end position="73"/>
    </location>
</feature>
<dbReference type="GO" id="GO:0006612">
    <property type="term" value="P:protein targeting to membrane"/>
    <property type="evidence" value="ECO:0007669"/>
    <property type="project" value="TreeGrafter"/>
</dbReference>
<evidence type="ECO:0000256" key="8">
    <source>
        <dbReference type="SAM" id="MobiDB-lite"/>
    </source>
</evidence>
<dbReference type="Proteomes" id="UP001292079">
    <property type="component" value="Unassembled WGS sequence"/>
</dbReference>
<gene>
    <name evidence="10" type="ORF">MN116_003154</name>
</gene>
<comment type="catalytic activity">
    <reaction evidence="7">
        <text>L-cysteinyl-[protein] + hexadecanoyl-CoA = S-hexadecanoyl-L-cysteinyl-[protein] + CoA</text>
        <dbReference type="Rhea" id="RHEA:36683"/>
        <dbReference type="Rhea" id="RHEA-COMP:10131"/>
        <dbReference type="Rhea" id="RHEA-COMP:11032"/>
        <dbReference type="ChEBI" id="CHEBI:29950"/>
        <dbReference type="ChEBI" id="CHEBI:57287"/>
        <dbReference type="ChEBI" id="CHEBI:57379"/>
        <dbReference type="ChEBI" id="CHEBI:74151"/>
        <dbReference type="EC" id="2.3.1.225"/>
    </reaction>
</comment>
<evidence type="ECO:0000256" key="2">
    <source>
        <dbReference type="ARBA" id="ARBA00022679"/>
    </source>
</evidence>
<accession>A0AAE1ZGZ2</accession>
<feature type="transmembrane region" description="Helical" evidence="7">
    <location>
        <begin position="224"/>
        <end position="256"/>
    </location>
</feature>
<keyword evidence="4 7" id="KW-1133">Transmembrane helix</keyword>
<keyword evidence="2 7" id="KW-0808">Transferase</keyword>
<keyword evidence="3 7" id="KW-0812">Transmembrane</keyword>
<reference evidence="10" key="1">
    <citation type="submission" date="2022-04" db="EMBL/GenBank/DDBJ databases">
        <authorList>
            <person name="Xu L."/>
            <person name="Lv Z."/>
        </authorList>
    </citation>
    <scope>NUCLEOTIDE SEQUENCE</scope>
    <source>
        <strain evidence="10">LV_2022a</strain>
    </source>
</reference>
<evidence type="ECO:0000256" key="7">
    <source>
        <dbReference type="RuleBase" id="RU079119"/>
    </source>
</evidence>
<evidence type="ECO:0000313" key="11">
    <source>
        <dbReference type="Proteomes" id="UP001292079"/>
    </source>
</evidence>
<dbReference type="EMBL" id="JALJAT010000002">
    <property type="protein sequence ID" value="KAK4473821.1"/>
    <property type="molecule type" value="Genomic_DNA"/>
</dbReference>
<evidence type="ECO:0000256" key="6">
    <source>
        <dbReference type="ARBA" id="ARBA00023315"/>
    </source>
</evidence>
<dbReference type="Pfam" id="PF01529">
    <property type="entry name" value="DHHC"/>
    <property type="match status" value="1"/>
</dbReference>
<reference evidence="10" key="2">
    <citation type="journal article" date="2023" name="Infect Dis Poverty">
        <title>Chromosome-scale genome of the human blood fluke Schistosoma mekongi and its implications for public health.</title>
        <authorList>
            <person name="Zhou M."/>
            <person name="Xu L."/>
            <person name="Xu D."/>
            <person name="Chen W."/>
            <person name="Khan J."/>
            <person name="Hu Y."/>
            <person name="Huang H."/>
            <person name="Wei H."/>
            <person name="Zhang Y."/>
            <person name="Chusongsang P."/>
            <person name="Tanasarnprasert K."/>
            <person name="Hu X."/>
            <person name="Limpanont Y."/>
            <person name="Lv Z."/>
        </authorList>
    </citation>
    <scope>NUCLEOTIDE SEQUENCE</scope>
    <source>
        <strain evidence="10">LV_2022a</strain>
    </source>
</reference>
<sequence>MSSNTESSSRINGWSLPIHPLQCLSWFATVIFSVVYFGILVPSVIHSARITLLVINVICIAAYIVFNVVAVSINPADTAVREKQKLRGTKVSSLDPKHSHVIENFYCNLCELPISSSRTKHCKSCNKCIADFDHHCKWLNNCIGSRNYMYFAGIIIMACLSLSIYTCLSLSLAIAYYSDRSYGYWIQAYSDYWETFTNGTLEHLDYLTTSNGVFRIFGYDSSGLVFFIIVVVGGILTFGIDCFLVHLLIFHVYLYIKGMTTYEFIVSQRQKSNLSIENQASSVDNLSKKRDFFCNVNCINICEKEDIAEMSSQNQSNEPVTECSKVTASGGKSFTHSVVAGDLTDGSNCVGPQIIPNDKVLSYEKDYSIPSPNFLSESLQQNNPVYLSSLANRTYENKTVVDKNSVISLDVNKSNSTRLDKGDNDISHGLNNSITVDKNVVDKKLIAQGNNSNEVNQNGESTLSEQITDSSHTIQ</sequence>
<comment type="caution">
    <text evidence="10">The sequence shown here is derived from an EMBL/GenBank/DDBJ whole genome shotgun (WGS) entry which is preliminary data.</text>
</comment>
<organism evidence="10 11">
    <name type="scientific">Schistosoma mekongi</name>
    <name type="common">Parasitic worm</name>
    <dbReference type="NCBI Taxonomy" id="38744"/>
    <lineage>
        <taxon>Eukaryota</taxon>
        <taxon>Metazoa</taxon>
        <taxon>Spiralia</taxon>
        <taxon>Lophotrochozoa</taxon>
        <taxon>Platyhelminthes</taxon>
        <taxon>Trematoda</taxon>
        <taxon>Digenea</taxon>
        <taxon>Strigeidida</taxon>
        <taxon>Schistosomatoidea</taxon>
        <taxon>Schistosomatidae</taxon>
        <taxon>Schistosoma</taxon>
    </lineage>
</organism>
<evidence type="ECO:0000256" key="5">
    <source>
        <dbReference type="ARBA" id="ARBA00023136"/>
    </source>
</evidence>
<dbReference type="InterPro" id="IPR039859">
    <property type="entry name" value="PFA4/ZDH16/20/ERF2-like"/>
</dbReference>
<feature type="transmembrane region" description="Helical" evidence="7">
    <location>
        <begin position="24"/>
        <end position="45"/>
    </location>
</feature>
<proteinExistence type="inferred from homology"/>
<dbReference type="GO" id="GO:0005783">
    <property type="term" value="C:endoplasmic reticulum"/>
    <property type="evidence" value="ECO:0007669"/>
    <property type="project" value="TreeGrafter"/>
</dbReference>
<dbReference type="GO" id="GO:0019706">
    <property type="term" value="F:protein-cysteine S-palmitoyltransferase activity"/>
    <property type="evidence" value="ECO:0007669"/>
    <property type="project" value="UniProtKB-EC"/>
</dbReference>
<dbReference type="GO" id="GO:0005794">
    <property type="term" value="C:Golgi apparatus"/>
    <property type="evidence" value="ECO:0007669"/>
    <property type="project" value="TreeGrafter"/>
</dbReference>